<dbReference type="OrthoDB" id="8467572at2"/>
<dbReference type="RefSeq" id="WP_097143552.1">
    <property type="nucleotide sequence ID" value="NZ_OBQD01000073.1"/>
</dbReference>
<gene>
    <name evidence="1" type="ORF">SAMN05892877_1733</name>
</gene>
<reference evidence="1 2" key="1">
    <citation type="submission" date="2017-08" db="EMBL/GenBank/DDBJ databases">
        <authorList>
            <person name="de Groot N.N."/>
        </authorList>
    </citation>
    <scope>NUCLEOTIDE SEQUENCE [LARGE SCALE GENOMIC DNA]</scope>
    <source>
        <strain evidence="1 2">JC85</strain>
    </source>
</reference>
<dbReference type="Proteomes" id="UP000219167">
    <property type="component" value="Unassembled WGS sequence"/>
</dbReference>
<dbReference type="AlphaFoldDB" id="A0A285V2Y7"/>
<sequence length="74" mass="7949">MSQTLIRSLKSQNASLQGEVERLAIGIDSLSRQLADALNLLKPHHPEFVASIVGDDTGEKVPVVIIDGDPEDEA</sequence>
<dbReference type="EMBL" id="OBQD01000073">
    <property type="protein sequence ID" value="SOC48462.1"/>
    <property type="molecule type" value="Genomic_DNA"/>
</dbReference>
<proteinExistence type="predicted"/>
<evidence type="ECO:0000313" key="2">
    <source>
        <dbReference type="Proteomes" id="UP000219167"/>
    </source>
</evidence>
<accession>A0A285V2Y7</accession>
<name>A0A285V2Y7_9HYPH</name>
<organism evidence="1 2">
    <name type="scientific">Rhizobium subbaraonis</name>
    <dbReference type="NCBI Taxonomy" id="908946"/>
    <lineage>
        <taxon>Bacteria</taxon>
        <taxon>Pseudomonadati</taxon>
        <taxon>Pseudomonadota</taxon>
        <taxon>Alphaproteobacteria</taxon>
        <taxon>Hyphomicrobiales</taxon>
        <taxon>Rhizobiaceae</taxon>
        <taxon>Rhizobium/Agrobacterium group</taxon>
        <taxon>Rhizobium</taxon>
    </lineage>
</organism>
<keyword evidence="2" id="KW-1185">Reference proteome</keyword>
<evidence type="ECO:0000313" key="1">
    <source>
        <dbReference type="EMBL" id="SOC48462.1"/>
    </source>
</evidence>
<protein>
    <submittedName>
        <fullName evidence="1">Uncharacterized protein</fullName>
    </submittedName>
</protein>